<evidence type="ECO:0000256" key="1">
    <source>
        <dbReference type="ARBA" id="ARBA00001933"/>
    </source>
</evidence>
<evidence type="ECO:0000313" key="11">
    <source>
        <dbReference type="Proteomes" id="UP001229251"/>
    </source>
</evidence>
<comment type="subunit">
    <text evidence="6">The glycine cleavage system is composed of four proteins: P, T, L and H. In this organism, the P 'protein' is a heterodimer of two subunits.</text>
</comment>
<dbReference type="FunFam" id="3.40.640.10:FF:000224">
    <property type="entry name" value="Probable glycine dehydrogenase (decarboxylating) subunit 2"/>
    <property type="match status" value="1"/>
</dbReference>
<dbReference type="InterPro" id="IPR015421">
    <property type="entry name" value="PyrdxlP-dep_Trfase_major"/>
</dbReference>
<reference evidence="10" key="1">
    <citation type="submission" date="2023-05" db="EMBL/GenBank/DDBJ databases">
        <title>Cataloging the Phylogenetic Diversity of Human Bladder Bacteria.</title>
        <authorList>
            <person name="Du J."/>
        </authorList>
    </citation>
    <scope>NUCLEOTIDE SEQUENCE</scope>
    <source>
        <strain evidence="10">UMB1231</strain>
    </source>
</reference>
<dbReference type="GO" id="GO:0005960">
    <property type="term" value="C:glycine cleavage complex"/>
    <property type="evidence" value="ECO:0007669"/>
    <property type="project" value="TreeGrafter"/>
</dbReference>
<evidence type="ECO:0000259" key="9">
    <source>
        <dbReference type="Pfam" id="PF21478"/>
    </source>
</evidence>
<dbReference type="InterPro" id="IPR049315">
    <property type="entry name" value="GDC-P_N"/>
</dbReference>
<dbReference type="InterPro" id="IPR023012">
    <property type="entry name" value="GcvPB"/>
</dbReference>
<gene>
    <name evidence="6 10" type="primary">gcvPB</name>
    <name evidence="10" type="ORF">QP433_07665</name>
</gene>
<comment type="similarity">
    <text evidence="6">Belongs to the GcvP family. C-terminal subunit subfamily.</text>
</comment>
<name>A0AAJ1Q5K2_9LACT</name>
<proteinExistence type="inferred from homology"/>
<evidence type="ECO:0000256" key="4">
    <source>
        <dbReference type="ARBA" id="ARBA00023002"/>
    </source>
</evidence>
<evidence type="ECO:0000259" key="8">
    <source>
        <dbReference type="Pfam" id="PF02347"/>
    </source>
</evidence>
<dbReference type="GO" id="GO:0016594">
    <property type="term" value="F:glycine binding"/>
    <property type="evidence" value="ECO:0007669"/>
    <property type="project" value="TreeGrafter"/>
</dbReference>
<dbReference type="EMBL" id="JASOOE010000016">
    <property type="protein sequence ID" value="MDK7187855.1"/>
    <property type="molecule type" value="Genomic_DNA"/>
</dbReference>
<dbReference type="RefSeq" id="WP_016648093.1">
    <property type="nucleotide sequence ID" value="NZ_JASOOE010000016.1"/>
</dbReference>
<evidence type="ECO:0000256" key="3">
    <source>
        <dbReference type="ARBA" id="ARBA00022898"/>
    </source>
</evidence>
<dbReference type="SUPFAM" id="SSF53383">
    <property type="entry name" value="PLP-dependent transferases"/>
    <property type="match status" value="1"/>
</dbReference>
<dbReference type="AlphaFoldDB" id="A0AAJ1Q5K2"/>
<dbReference type="HAMAP" id="MF_00713">
    <property type="entry name" value="GcvPB"/>
    <property type="match status" value="1"/>
</dbReference>
<dbReference type="Pfam" id="PF21478">
    <property type="entry name" value="GcvP2_C"/>
    <property type="match status" value="1"/>
</dbReference>
<dbReference type="GO" id="GO:0004375">
    <property type="term" value="F:glycine dehydrogenase (decarboxylating) activity"/>
    <property type="evidence" value="ECO:0007669"/>
    <property type="project" value="UniProtKB-EC"/>
</dbReference>
<dbReference type="GO" id="GO:0030170">
    <property type="term" value="F:pyridoxal phosphate binding"/>
    <property type="evidence" value="ECO:0007669"/>
    <property type="project" value="TreeGrafter"/>
</dbReference>
<dbReference type="FunFam" id="3.90.1150.10:FF:000014">
    <property type="entry name" value="Probable glycine dehydrogenase (decarboxylating) subunit 2"/>
    <property type="match status" value="1"/>
</dbReference>
<accession>A0AAJ1Q5K2</accession>
<dbReference type="Gene3D" id="3.40.640.10">
    <property type="entry name" value="Type I PLP-dependent aspartate aminotransferase-like (Major domain)"/>
    <property type="match status" value="1"/>
</dbReference>
<dbReference type="InterPro" id="IPR049316">
    <property type="entry name" value="GDC-P_C"/>
</dbReference>
<dbReference type="EC" id="1.4.4.2" evidence="6"/>
<evidence type="ECO:0000256" key="6">
    <source>
        <dbReference type="HAMAP-Rule" id="MF_00713"/>
    </source>
</evidence>
<dbReference type="Pfam" id="PF02347">
    <property type="entry name" value="GDC-P"/>
    <property type="match status" value="1"/>
</dbReference>
<dbReference type="Proteomes" id="UP001229251">
    <property type="component" value="Unassembled WGS sequence"/>
</dbReference>
<comment type="function">
    <text evidence="2 6">The glycine cleavage system catalyzes the degradation of glycine. The P protein binds the alpha-amino group of glycine through its pyridoxal phosphate cofactor; CO(2) is released and the remaining methylamine moiety is then transferred to the lipoamide cofactor of the H protein.</text>
</comment>
<dbReference type="InterPro" id="IPR015422">
    <property type="entry name" value="PyrdxlP-dep_Trfase_small"/>
</dbReference>
<organism evidence="10 11">
    <name type="scientific">Facklamia hominis</name>
    <dbReference type="NCBI Taxonomy" id="178214"/>
    <lineage>
        <taxon>Bacteria</taxon>
        <taxon>Bacillati</taxon>
        <taxon>Bacillota</taxon>
        <taxon>Bacilli</taxon>
        <taxon>Lactobacillales</taxon>
        <taxon>Aerococcaceae</taxon>
        <taxon>Facklamia</taxon>
    </lineage>
</organism>
<protein>
    <recommendedName>
        <fullName evidence="6">Probable glycine dehydrogenase (decarboxylating) subunit 2</fullName>
        <ecNumber evidence="6">1.4.4.2</ecNumber>
    </recommendedName>
    <alternativeName>
        <fullName evidence="6">Glycine cleavage system P-protein subunit 2</fullName>
    </alternativeName>
    <alternativeName>
        <fullName evidence="6">Glycine decarboxylase subunit 2</fullName>
    </alternativeName>
    <alternativeName>
        <fullName evidence="6">Glycine dehydrogenase (aminomethyl-transferring) subunit 2</fullName>
    </alternativeName>
</protein>
<comment type="cofactor">
    <cofactor evidence="1 6">
        <name>pyridoxal 5'-phosphate</name>
        <dbReference type="ChEBI" id="CHEBI:597326"/>
    </cofactor>
</comment>
<evidence type="ECO:0000313" key="10">
    <source>
        <dbReference type="EMBL" id="MDK7187855.1"/>
    </source>
</evidence>
<dbReference type="GO" id="GO:0005829">
    <property type="term" value="C:cytosol"/>
    <property type="evidence" value="ECO:0007669"/>
    <property type="project" value="TreeGrafter"/>
</dbReference>
<keyword evidence="4 6" id="KW-0560">Oxidoreductase</keyword>
<dbReference type="InterPro" id="IPR015424">
    <property type="entry name" value="PyrdxlP-dep_Trfase"/>
</dbReference>
<evidence type="ECO:0000256" key="2">
    <source>
        <dbReference type="ARBA" id="ARBA00003788"/>
    </source>
</evidence>
<keyword evidence="3 6" id="KW-0663">Pyridoxal phosphate</keyword>
<dbReference type="Gene3D" id="6.20.440.10">
    <property type="match status" value="1"/>
</dbReference>
<sequence>MNLQNYDKLIFEISQKGHTGYDLPKSDVENYDLGAELGEYSRQEPARLPEVSELQIVRHYTALSNRNFGVESGPYPLGSCTMKYNPKINENMAALDGFANIHPAQDPETAQGALQLMYELQESLKEITQFDAVTLQPAAGAQGELAAIFTFKAYFRAKGELDQRRVILIPDSAHGTNPATAIVAGFETVELPSTPEGIIDVEAVRAAVGPDTAGIMITNPSTAGLFEKDAKEIVDIVHEAGGLAYYDGANLNAIMGITSPGAMGFDACHLNLHKTFTGPHGGGGPGSGPIGVNEKLAPFIPGPNVVKNGDKYEFATPEQSYGRVKGFYGNFGVNVRAYTYIRAMGADGLRRASEDAVLNANYLRASLNHLYDCPFDKYDKFNKNDFVFDLTRQKKDYNVNAKDVGKRLLDYGVHAPTTYFPLIVHECLMVEPTETESKRDLDFVIDVFTKIAKEAEETPELVQEAPHNTPVRRLDEAGASRKPVLKYHFEDHESNPEGLQE</sequence>
<comment type="caution">
    <text evidence="10">The sequence shown here is derived from an EMBL/GenBank/DDBJ whole genome shotgun (WGS) entry which is preliminary data.</text>
</comment>
<evidence type="ECO:0000256" key="5">
    <source>
        <dbReference type="ARBA" id="ARBA00049026"/>
    </source>
</evidence>
<feature type="region of interest" description="Disordered" evidence="7">
    <location>
        <begin position="458"/>
        <end position="501"/>
    </location>
</feature>
<dbReference type="Gene3D" id="3.90.1150.10">
    <property type="entry name" value="Aspartate Aminotransferase, domain 1"/>
    <property type="match status" value="1"/>
</dbReference>
<dbReference type="InterPro" id="IPR020581">
    <property type="entry name" value="GDC_P"/>
</dbReference>
<dbReference type="NCBIfam" id="NF003346">
    <property type="entry name" value="PRK04366.1"/>
    <property type="match status" value="1"/>
</dbReference>
<dbReference type="GO" id="GO:0019464">
    <property type="term" value="P:glycine decarboxylation via glycine cleavage system"/>
    <property type="evidence" value="ECO:0007669"/>
    <property type="project" value="UniProtKB-UniRule"/>
</dbReference>
<dbReference type="PANTHER" id="PTHR11773">
    <property type="entry name" value="GLYCINE DEHYDROGENASE, DECARBOXYLATING"/>
    <property type="match status" value="1"/>
</dbReference>
<feature type="domain" description="Glycine cleavage system P-protein N-terminal" evidence="8">
    <location>
        <begin position="51"/>
        <end position="305"/>
    </location>
</feature>
<dbReference type="PANTHER" id="PTHR11773:SF1">
    <property type="entry name" value="GLYCINE DEHYDROGENASE (DECARBOXYLATING), MITOCHONDRIAL"/>
    <property type="match status" value="1"/>
</dbReference>
<feature type="domain" description="Glycine dehydrogenase C-terminal" evidence="9">
    <location>
        <begin position="352"/>
        <end position="460"/>
    </location>
</feature>
<comment type="catalytic activity">
    <reaction evidence="5 6">
        <text>N(6)-[(R)-lipoyl]-L-lysyl-[glycine-cleavage complex H protein] + glycine + H(+) = N(6)-[(R)-S(8)-aminomethyldihydrolipoyl]-L-lysyl-[glycine-cleavage complex H protein] + CO2</text>
        <dbReference type="Rhea" id="RHEA:24304"/>
        <dbReference type="Rhea" id="RHEA-COMP:10494"/>
        <dbReference type="Rhea" id="RHEA-COMP:10495"/>
        <dbReference type="ChEBI" id="CHEBI:15378"/>
        <dbReference type="ChEBI" id="CHEBI:16526"/>
        <dbReference type="ChEBI" id="CHEBI:57305"/>
        <dbReference type="ChEBI" id="CHEBI:83099"/>
        <dbReference type="ChEBI" id="CHEBI:83143"/>
        <dbReference type="EC" id="1.4.4.2"/>
    </reaction>
</comment>
<evidence type="ECO:0000256" key="7">
    <source>
        <dbReference type="SAM" id="MobiDB-lite"/>
    </source>
</evidence>
<feature type="modified residue" description="N6-(pyridoxal phosphate)lysine" evidence="6">
    <location>
        <position position="274"/>
    </location>
</feature>